<protein>
    <recommendedName>
        <fullName evidence="4">PPPDE domain-containing protein</fullName>
    </recommendedName>
</protein>
<comment type="caution">
    <text evidence="2">The sequence shown here is derived from an EMBL/GenBank/DDBJ whole genome shotgun (WGS) entry which is preliminary data.</text>
</comment>
<feature type="region of interest" description="Disordered" evidence="1">
    <location>
        <begin position="205"/>
        <end position="224"/>
    </location>
</feature>
<feature type="compositionally biased region" description="Polar residues" evidence="1">
    <location>
        <begin position="154"/>
        <end position="163"/>
    </location>
</feature>
<evidence type="ECO:0000313" key="2">
    <source>
        <dbReference type="EMBL" id="VUC32671.1"/>
    </source>
</evidence>
<dbReference type="Proteomes" id="UP000766486">
    <property type="component" value="Unassembled WGS sequence"/>
</dbReference>
<sequence>MGGSRWSESDRPCGFMDTEAIFSWLHQSCPHDEVEDDERPDLKYRHGLPYPYQSSEHAEGRLDYTLTLHESSSRFSSLIALSNESTSQICPNERDDDLGYPNCGVKSSGESEYSEEITHYLNHRAGRESSPSSGSSIALGEHSNPDRWRDLTGRGQNRSPNAHTKSRSESTRDRAIELTSITITTGLAGPGWRDVDRDPDFHISTSRSGHKRIVSKNGKPVSSPRQRKAWKVGISYKPFRPMKYVAYRDDPLNELCAHWGVYFCELDAPEPNYRVCNMDFKDESMRELAVQTVWCTPTRRWQREMYEDEILKVKRYKEYTLYFSPEELFATAQIVLEEFLDHHYSREWHKALAKSKRAFNKHIDKFGNGDSGGLYSVLSRNCQDWSVYMLNNIVDQGWDDPQRLRQVWDPKRWLEKPPRLLRVPPSKKWSRISFMLGKLAQVVINNVPIAVVTFAALALFDNMERDNANDRRRDRSRGSVSSDHYRY</sequence>
<proteinExistence type="predicted"/>
<evidence type="ECO:0000313" key="3">
    <source>
        <dbReference type="Proteomes" id="UP000766486"/>
    </source>
</evidence>
<name>A0ABY6UMZ9_BIOOC</name>
<feature type="region of interest" description="Disordered" evidence="1">
    <location>
        <begin position="468"/>
        <end position="487"/>
    </location>
</feature>
<gene>
    <name evidence="2" type="ORF">CLO192961_LOCUS328916</name>
</gene>
<reference evidence="2 3" key="1">
    <citation type="submission" date="2019-06" db="EMBL/GenBank/DDBJ databases">
        <authorList>
            <person name="Broberg M."/>
        </authorList>
    </citation>
    <scope>NUCLEOTIDE SEQUENCE [LARGE SCALE GENOMIC DNA]</scope>
</reference>
<feature type="compositionally biased region" description="Basic and acidic residues" evidence="1">
    <location>
        <begin position="143"/>
        <end position="152"/>
    </location>
</feature>
<keyword evidence="3" id="KW-1185">Reference proteome</keyword>
<evidence type="ECO:0008006" key="4">
    <source>
        <dbReference type="Google" id="ProtNLM"/>
    </source>
</evidence>
<evidence type="ECO:0000256" key="1">
    <source>
        <dbReference type="SAM" id="MobiDB-lite"/>
    </source>
</evidence>
<feature type="region of interest" description="Disordered" evidence="1">
    <location>
        <begin position="125"/>
        <end position="173"/>
    </location>
</feature>
<organism evidence="2 3">
    <name type="scientific">Bionectria ochroleuca</name>
    <name type="common">Gliocladium roseum</name>
    <dbReference type="NCBI Taxonomy" id="29856"/>
    <lineage>
        <taxon>Eukaryota</taxon>
        <taxon>Fungi</taxon>
        <taxon>Dikarya</taxon>
        <taxon>Ascomycota</taxon>
        <taxon>Pezizomycotina</taxon>
        <taxon>Sordariomycetes</taxon>
        <taxon>Hypocreomycetidae</taxon>
        <taxon>Hypocreales</taxon>
        <taxon>Bionectriaceae</taxon>
        <taxon>Clonostachys</taxon>
    </lineage>
</organism>
<accession>A0ABY6UMZ9</accession>
<dbReference type="EMBL" id="CABFNS010000851">
    <property type="protein sequence ID" value="VUC32671.1"/>
    <property type="molecule type" value="Genomic_DNA"/>
</dbReference>